<dbReference type="KEGG" id="hoh:Hoch_3020"/>
<evidence type="ECO:0008006" key="4">
    <source>
        <dbReference type="Google" id="ProtNLM"/>
    </source>
</evidence>
<dbReference type="PROSITE" id="PS51257">
    <property type="entry name" value="PROKAR_LIPOPROTEIN"/>
    <property type="match status" value="1"/>
</dbReference>
<keyword evidence="3" id="KW-1185">Reference proteome</keyword>
<dbReference type="Proteomes" id="UP000001880">
    <property type="component" value="Chromosome"/>
</dbReference>
<sequence>MKRLRQVSAFLGLSAIFLGGCTLPADDAIARDEAPLAADCTALGASIISHVCFHANYGPFQSVTGSSSTSFSGSSPNVNATHTHHTVSLPGSLGSNQGTVKFTPGSSGDWAIFLEPDVSLQVLDASGSALSVLLTHTIPSGDCSELSRVAVVNMSASNTYRLVLGPSSSVSSVGVVLERVDDFNAFYFEDADGDGYGDTDELLLTACEPPADYVSDDTDCDDSDDEVYPGAAEVCDGLDNDCNGSVDDGIGTCSAGARSAHDAAAAAVAHSDASGDQQLSCFCDCEGDPDSCSVYYRDRDPAIHPEAEEICDGVDNDCDGTLDILPDPLDEVIEHSCDHAELGPFVQVSASAVGAASSPNVNAAHTGYVISLPSASGGFAGQVRYRPVESTDYALMIDPGVSVSVFDASGVEVEIELQRDATACPALTRLDLVELEELVNYRLVFESASAAEVLLVVEEAAHEHGDDEDEDSGALEFFADEDGDGFGSPDEVVDACVAPPGHVADDGDCDDADASVHPGASELCDGIDNDCDGVIDAFCESSR</sequence>
<dbReference type="RefSeq" id="WP_012828127.1">
    <property type="nucleotide sequence ID" value="NC_013440.1"/>
</dbReference>
<feature type="signal peptide" evidence="1">
    <location>
        <begin position="1"/>
        <end position="24"/>
    </location>
</feature>
<evidence type="ECO:0000256" key="1">
    <source>
        <dbReference type="SAM" id="SignalP"/>
    </source>
</evidence>
<accession>D0LR19</accession>
<dbReference type="AlphaFoldDB" id="D0LR19"/>
<name>D0LR19_HALO1</name>
<dbReference type="STRING" id="502025.Hoch_3020"/>
<dbReference type="Pfam" id="PF11617">
    <property type="entry name" value="Cu-binding_MopE"/>
    <property type="match status" value="3"/>
</dbReference>
<evidence type="ECO:0000313" key="3">
    <source>
        <dbReference type="Proteomes" id="UP000001880"/>
    </source>
</evidence>
<dbReference type="OrthoDB" id="5382398at2"/>
<keyword evidence="1" id="KW-0732">Signal</keyword>
<organism evidence="2 3">
    <name type="scientific">Haliangium ochraceum (strain DSM 14365 / JCM 11303 / SMP-2)</name>
    <dbReference type="NCBI Taxonomy" id="502025"/>
    <lineage>
        <taxon>Bacteria</taxon>
        <taxon>Pseudomonadati</taxon>
        <taxon>Myxococcota</taxon>
        <taxon>Polyangia</taxon>
        <taxon>Haliangiales</taxon>
        <taxon>Kofleriaceae</taxon>
        <taxon>Haliangium</taxon>
    </lineage>
</organism>
<evidence type="ECO:0000313" key="2">
    <source>
        <dbReference type="EMBL" id="ACY15527.1"/>
    </source>
</evidence>
<feature type="chain" id="PRO_5003010806" description="Lipoprotein" evidence="1">
    <location>
        <begin position="25"/>
        <end position="543"/>
    </location>
</feature>
<gene>
    <name evidence="2" type="ordered locus">Hoch_3020</name>
</gene>
<dbReference type="eggNOG" id="COG5184">
    <property type="taxonomic scope" value="Bacteria"/>
</dbReference>
<dbReference type="HOGENOM" id="CLU_501326_0_0_7"/>
<dbReference type="EMBL" id="CP001804">
    <property type="protein sequence ID" value="ACY15527.1"/>
    <property type="molecule type" value="Genomic_DNA"/>
</dbReference>
<reference evidence="2 3" key="1">
    <citation type="journal article" date="2010" name="Stand. Genomic Sci.">
        <title>Complete genome sequence of Haliangium ochraceum type strain (SMP-2).</title>
        <authorList>
            <consortium name="US DOE Joint Genome Institute (JGI-PGF)"/>
            <person name="Ivanova N."/>
            <person name="Daum C."/>
            <person name="Lang E."/>
            <person name="Abt B."/>
            <person name="Kopitz M."/>
            <person name="Saunders E."/>
            <person name="Lapidus A."/>
            <person name="Lucas S."/>
            <person name="Glavina Del Rio T."/>
            <person name="Nolan M."/>
            <person name="Tice H."/>
            <person name="Copeland A."/>
            <person name="Cheng J.F."/>
            <person name="Chen F."/>
            <person name="Bruce D."/>
            <person name="Goodwin L."/>
            <person name="Pitluck S."/>
            <person name="Mavromatis K."/>
            <person name="Pati A."/>
            <person name="Mikhailova N."/>
            <person name="Chen A."/>
            <person name="Palaniappan K."/>
            <person name="Land M."/>
            <person name="Hauser L."/>
            <person name="Chang Y.J."/>
            <person name="Jeffries C.D."/>
            <person name="Detter J.C."/>
            <person name="Brettin T."/>
            <person name="Rohde M."/>
            <person name="Goker M."/>
            <person name="Bristow J."/>
            <person name="Markowitz V."/>
            <person name="Eisen J.A."/>
            <person name="Hugenholtz P."/>
            <person name="Kyrpides N.C."/>
            <person name="Klenk H.P."/>
        </authorList>
    </citation>
    <scope>NUCLEOTIDE SEQUENCE [LARGE SCALE GENOMIC DNA]</scope>
    <source>
        <strain evidence="3">DSM 14365 / CIP 107738 / JCM 11303 / AJ 13395 / SMP-2</strain>
    </source>
</reference>
<dbReference type="InterPro" id="IPR021655">
    <property type="entry name" value="Put_metal-bd"/>
</dbReference>
<proteinExistence type="predicted"/>
<protein>
    <recommendedName>
        <fullName evidence="4">Lipoprotein</fullName>
    </recommendedName>
</protein>